<feature type="domain" description="RCK N-terminal" evidence="2">
    <location>
        <begin position="336"/>
        <end position="455"/>
    </location>
</feature>
<feature type="transmembrane region" description="Helical" evidence="1">
    <location>
        <begin position="238"/>
        <end position="259"/>
    </location>
</feature>
<dbReference type="SUPFAM" id="SSF81324">
    <property type="entry name" value="Voltage-gated potassium channels"/>
    <property type="match status" value="1"/>
</dbReference>
<dbReference type="Proteomes" id="UP001065613">
    <property type="component" value="Chromosome"/>
</dbReference>
<dbReference type="PANTHER" id="PTHR43833">
    <property type="entry name" value="POTASSIUM CHANNEL PROTEIN 2-RELATED-RELATED"/>
    <property type="match status" value="1"/>
</dbReference>
<evidence type="ECO:0000313" key="3">
    <source>
        <dbReference type="EMBL" id="UXE61215.1"/>
    </source>
</evidence>
<dbReference type="AlphaFoldDB" id="A0A977KZF2"/>
<sequence>MKPRIIVCGLGQTGYKIFSLLKQQGASVVGISNVPIPEESETNLVIGNLRSPATLTAAQIQSAHTLVLATSDDALNLAILTQARILNPKIRIINRLFNHALGERLDRTLPDHVSLSVSALAAPIFSFAALGNKAIGQLRLHNKTWPIQEIVIDEEHPWYGLPLSDLWDDPTRMLIYYLPALDEINLVSAVINYKKLQKGDHLIIGIQPQVIQRQRSLSRKFSKVVTNLRQYQRFVRPVIWVSLCLLIMIMTATFTYIWVNQKISLVDALYFSVGMITGAGGKEDVAEKAPDAIKVFTALMMVAGAGVIGICYALLNDFVLGSRLKQFIDAAKVPTHGHYIVCGLGAVGMAIVEQLQHQGHEVVVIEVDSENRFRAATRALGVPIIEEDARLEGTLKAANIGKAESILVVTSNDMVNLEIALTAKAIAPRLTVVLRSQDAQFSQSVQEVFDFETVLCPAELATYSFAAAALGGKILGNGMTDDLLWVALATLITPNHPFCEKTVKEAAMTADFVPLYLERQDYTIHSWELLKITLQSGDVLYLTMPATELDQLWRNPLTEFQLSEDSLR</sequence>
<dbReference type="InterPro" id="IPR050721">
    <property type="entry name" value="Trk_Ktr_HKT_K-transport"/>
</dbReference>
<dbReference type="EMBL" id="CP073041">
    <property type="protein sequence ID" value="UXE61215.1"/>
    <property type="molecule type" value="Genomic_DNA"/>
</dbReference>
<reference evidence="3" key="1">
    <citation type="submission" date="2021-04" db="EMBL/GenBank/DDBJ databases">
        <title>Genome sequence of Woronichinia naegeliana from Washington state freshwater lake bloom.</title>
        <authorList>
            <person name="Dreher T.W."/>
        </authorList>
    </citation>
    <scope>NUCLEOTIDE SEQUENCE</scope>
    <source>
        <strain evidence="3">WA131</strain>
    </source>
</reference>
<dbReference type="InterPro" id="IPR003148">
    <property type="entry name" value="RCK_N"/>
</dbReference>
<accession>A0A977KZF2</accession>
<dbReference type="KEGG" id="wna:KA717_38560"/>
<feature type="transmembrane region" description="Helical" evidence="1">
    <location>
        <begin position="295"/>
        <end position="315"/>
    </location>
</feature>
<dbReference type="InterPro" id="IPR036291">
    <property type="entry name" value="NAD(P)-bd_dom_sf"/>
</dbReference>
<evidence type="ECO:0000256" key="1">
    <source>
        <dbReference type="SAM" id="Phobius"/>
    </source>
</evidence>
<organism evidence="3">
    <name type="scientific">Woronichinia naegeliana WA131</name>
    <dbReference type="NCBI Taxonomy" id="2824559"/>
    <lineage>
        <taxon>Bacteria</taxon>
        <taxon>Bacillati</taxon>
        <taxon>Cyanobacteriota</taxon>
        <taxon>Cyanophyceae</taxon>
        <taxon>Synechococcales</taxon>
        <taxon>Coelosphaeriaceae</taxon>
        <taxon>Woronichinia</taxon>
    </lineage>
</organism>
<dbReference type="SUPFAM" id="SSF51735">
    <property type="entry name" value="NAD(P)-binding Rossmann-fold domains"/>
    <property type="match status" value="2"/>
</dbReference>
<gene>
    <name evidence="3" type="ORF">KA717_38560</name>
</gene>
<name>A0A977KZF2_9CYAN</name>
<proteinExistence type="predicted"/>
<dbReference type="Gene3D" id="3.40.50.720">
    <property type="entry name" value="NAD(P)-binding Rossmann-like Domain"/>
    <property type="match status" value="2"/>
</dbReference>
<dbReference type="Gene3D" id="1.10.287.70">
    <property type="match status" value="1"/>
</dbReference>
<dbReference type="GO" id="GO:0006813">
    <property type="term" value="P:potassium ion transport"/>
    <property type="evidence" value="ECO:0007669"/>
    <property type="project" value="InterPro"/>
</dbReference>
<keyword evidence="1" id="KW-0472">Membrane</keyword>
<keyword evidence="1" id="KW-0812">Transmembrane</keyword>
<dbReference type="Pfam" id="PF02254">
    <property type="entry name" value="TrkA_N"/>
    <property type="match status" value="2"/>
</dbReference>
<protein>
    <submittedName>
        <fullName evidence="3">NAD-binding protein</fullName>
    </submittedName>
</protein>
<keyword evidence="1" id="KW-1133">Transmembrane helix</keyword>
<dbReference type="PROSITE" id="PS51201">
    <property type="entry name" value="RCK_N"/>
    <property type="match status" value="1"/>
</dbReference>
<dbReference type="PANTHER" id="PTHR43833:SF11">
    <property type="entry name" value="VOLTAGE-GATED POTASSIUM CHANNEL KCH"/>
    <property type="match status" value="1"/>
</dbReference>
<evidence type="ECO:0000259" key="2">
    <source>
        <dbReference type="PROSITE" id="PS51201"/>
    </source>
</evidence>